<proteinExistence type="inferred from homology"/>
<keyword evidence="3" id="KW-0732">Signal</keyword>
<keyword evidence="6" id="KW-1185">Reference proteome</keyword>
<dbReference type="PANTHER" id="PTHR43863:SF2">
    <property type="entry name" value="MALTASE-GLUCOAMYLASE"/>
    <property type="match status" value="1"/>
</dbReference>
<evidence type="ECO:0000256" key="2">
    <source>
        <dbReference type="RuleBase" id="RU361185"/>
    </source>
</evidence>
<dbReference type="InterPro" id="IPR037524">
    <property type="entry name" value="PA14/GLEYA"/>
</dbReference>
<dbReference type="Pfam" id="PF01055">
    <property type="entry name" value="Glyco_hydro_31_2nd"/>
    <property type="match status" value="1"/>
</dbReference>
<dbReference type="SUPFAM" id="SSF51011">
    <property type="entry name" value="Glycosyl hydrolase domain"/>
    <property type="match status" value="1"/>
</dbReference>
<dbReference type="CDD" id="cd14752">
    <property type="entry name" value="GH31_N"/>
    <property type="match status" value="2"/>
</dbReference>
<dbReference type="Gene3D" id="3.20.20.80">
    <property type="entry name" value="Glycosidases"/>
    <property type="match status" value="1"/>
</dbReference>
<accession>A0ABV3ZCJ0</accession>
<comment type="caution">
    <text evidence="5">The sequence shown here is derived from an EMBL/GenBank/DDBJ whole genome shotgun (WGS) entry which is preliminary data.</text>
</comment>
<dbReference type="InterPro" id="IPR013780">
    <property type="entry name" value="Glyco_hydro_b"/>
</dbReference>
<evidence type="ECO:0000313" key="5">
    <source>
        <dbReference type="EMBL" id="MEX6686163.1"/>
    </source>
</evidence>
<dbReference type="Gene3D" id="2.60.40.1180">
    <property type="entry name" value="Golgi alpha-mannosidase II"/>
    <property type="match status" value="2"/>
</dbReference>
<dbReference type="Pfam" id="PF21365">
    <property type="entry name" value="Glyco_hydro_31_3rd"/>
    <property type="match status" value="1"/>
</dbReference>
<dbReference type="EMBL" id="JAULBC010000001">
    <property type="protein sequence ID" value="MEX6686163.1"/>
    <property type="molecule type" value="Genomic_DNA"/>
</dbReference>
<comment type="similarity">
    <text evidence="1 2">Belongs to the glycosyl hydrolase 31 family.</text>
</comment>
<dbReference type="SUPFAM" id="SSF74650">
    <property type="entry name" value="Galactose mutarotase-like"/>
    <property type="match status" value="1"/>
</dbReference>
<dbReference type="SUPFAM" id="SSF56988">
    <property type="entry name" value="Anthrax protective antigen"/>
    <property type="match status" value="1"/>
</dbReference>
<evidence type="ECO:0000256" key="3">
    <source>
        <dbReference type="SAM" id="SignalP"/>
    </source>
</evidence>
<evidence type="ECO:0000259" key="4">
    <source>
        <dbReference type="PROSITE" id="PS51820"/>
    </source>
</evidence>
<dbReference type="CDD" id="cd06591">
    <property type="entry name" value="GH31_xylosidase_XylS"/>
    <property type="match status" value="1"/>
</dbReference>
<dbReference type="PANTHER" id="PTHR43863">
    <property type="entry name" value="HYDROLASE, PUTATIVE (AFU_ORTHOLOGUE AFUA_1G03140)-RELATED"/>
    <property type="match status" value="1"/>
</dbReference>
<name>A0ABV3ZCJ0_9BACT</name>
<organism evidence="5 6">
    <name type="scientific">Danxiaibacter flavus</name>
    <dbReference type="NCBI Taxonomy" id="3049108"/>
    <lineage>
        <taxon>Bacteria</taxon>
        <taxon>Pseudomonadati</taxon>
        <taxon>Bacteroidota</taxon>
        <taxon>Chitinophagia</taxon>
        <taxon>Chitinophagales</taxon>
        <taxon>Chitinophagaceae</taxon>
        <taxon>Danxiaibacter</taxon>
    </lineage>
</organism>
<dbReference type="InterPro" id="IPR011013">
    <property type="entry name" value="Gal_mutarotase_sf_dom"/>
</dbReference>
<dbReference type="Pfam" id="PF07691">
    <property type="entry name" value="PA14"/>
    <property type="match status" value="1"/>
</dbReference>
<keyword evidence="2 5" id="KW-0378">Hydrolase</keyword>
<dbReference type="PROSITE" id="PS51820">
    <property type="entry name" value="PA14"/>
    <property type="match status" value="1"/>
</dbReference>
<dbReference type="InterPro" id="IPR011658">
    <property type="entry name" value="PA14_dom"/>
</dbReference>
<dbReference type="Gene3D" id="2.60.40.1760">
    <property type="entry name" value="glycosyl hydrolase (family 31)"/>
    <property type="match status" value="1"/>
</dbReference>
<dbReference type="InterPro" id="IPR025887">
    <property type="entry name" value="Glyco_hydro_31_N_dom"/>
</dbReference>
<dbReference type="InterPro" id="IPR048395">
    <property type="entry name" value="Glyco_hydro_31_C"/>
</dbReference>
<dbReference type="Pfam" id="PF13802">
    <property type="entry name" value="Gal_mutarotas_2"/>
    <property type="match status" value="1"/>
</dbReference>
<dbReference type="Gene3D" id="2.60.120.380">
    <property type="match status" value="1"/>
</dbReference>
<sequence>MIRKKFLQLLAAGLLMVATFRASAQNSPAYIKNNNGVTIYPDVNFSGNARAVKLEVVTENIVHVVAAPSTDIPKRNSLSVIPYTTNTTWKVEEENGRLVLTTAKLTVTGDLKTGAVSFADNNGHPIVTERNMNGRKIASAVFEGEPLYAVAQTFETSTDDSYYGLGQHQDDVYNYKDQQVTLFQNNTEVAVPFLISSKNYGILWDNYSLSSVGDTRPWKALSALKLFSAKGDEGWLTASYSNDRNQPENVAFEKAESVINYEYLNATKLYLPKEFAIEKGMVTYSGSMQSGEAGEHKFKFTYAGYIKVWMDGKLLLDRWRQAWNPGSGVFRVAMEPGKKYQLKIQWIPDGGESYLTAKWLPPVPEQDKNTFTFNSEAGRAVDYYFVYGKNMDEVVSGYRTLTGKASLMPKWSLGFWQSRERYKTQEEILSTVDEFRKRKIPLDNIVLDWSYWKQDQWGSQEFDPSRFPNPDSMISVLHKKYHTQFMISVWPKFYEGIPAYDLFNSKGWLYKRNIADRQRDWIAQGYISTFYDAFNDEARKGFWQLIYDKIYTKGIDAWWMDASEPDILSNVSPEKRKEQMTPTALGTAAEYLNAYPLENARGIYEGQRSVDNNKRVFLLTRSGFAGSQRYAAAIWSGDIATHWSDLKAQISGGLNFAMSGLPYWTMDIGGFSVEHRYEKPTEKDLDEWRELNARWYQFGAFCPLFRSHGQFPYREIYNISPEGHPAYKSMLYYNKLRYRLLPYIYSIAGATTLKDYTMMRGLVMDFANDTAVKNIGDQYMFGPSLLVNPVYTYKATAREMYLPSGQGWFNFYTGEYNEGGKQINADAPYERMPLFVKEGSIIPIGPELQYSSEKPATEITLFVYAGRDASFTLYEDENTNYNYERGAFSNIQFNYNEASRSLTIGNCEGSFDGMLKNRVFNVVWIDKQKPVPFDPERKVDTVVKYSGKQVIIKR</sequence>
<evidence type="ECO:0000256" key="1">
    <source>
        <dbReference type="ARBA" id="ARBA00007806"/>
    </source>
</evidence>
<dbReference type="RefSeq" id="WP_369327553.1">
    <property type="nucleotide sequence ID" value="NZ_JAULBC010000001.1"/>
</dbReference>
<evidence type="ECO:0000313" key="6">
    <source>
        <dbReference type="Proteomes" id="UP001560573"/>
    </source>
</evidence>
<feature type="signal peptide" evidence="3">
    <location>
        <begin position="1"/>
        <end position="24"/>
    </location>
</feature>
<dbReference type="GO" id="GO:0016787">
    <property type="term" value="F:hydrolase activity"/>
    <property type="evidence" value="ECO:0007669"/>
    <property type="project" value="UniProtKB-KW"/>
</dbReference>
<dbReference type="Pfam" id="PF17137">
    <property type="entry name" value="DUF5110"/>
    <property type="match status" value="1"/>
</dbReference>
<dbReference type="InterPro" id="IPR051816">
    <property type="entry name" value="Glycosyl_Hydrolase_31"/>
</dbReference>
<dbReference type="SUPFAM" id="SSF51445">
    <property type="entry name" value="(Trans)glycosidases"/>
    <property type="match status" value="1"/>
</dbReference>
<dbReference type="InterPro" id="IPR000322">
    <property type="entry name" value="Glyco_hydro_31_TIM"/>
</dbReference>
<reference evidence="5 6" key="1">
    <citation type="submission" date="2023-07" db="EMBL/GenBank/DDBJ databases">
        <authorList>
            <person name="Lian W.-H."/>
        </authorList>
    </citation>
    <scope>NUCLEOTIDE SEQUENCE [LARGE SCALE GENOMIC DNA]</scope>
    <source>
        <strain evidence="5 6">SYSU DXS3180</strain>
    </source>
</reference>
<dbReference type="Proteomes" id="UP001560573">
    <property type="component" value="Unassembled WGS sequence"/>
</dbReference>
<protein>
    <submittedName>
        <fullName evidence="5">Glycoside hydrolase family 31 protein</fullName>
    </submittedName>
</protein>
<dbReference type="InterPro" id="IPR017853">
    <property type="entry name" value="GH"/>
</dbReference>
<dbReference type="InterPro" id="IPR033403">
    <property type="entry name" value="DUF5110"/>
</dbReference>
<keyword evidence="2" id="KW-0326">Glycosidase</keyword>
<feature type="domain" description="PA14" evidence="4">
    <location>
        <begin position="231"/>
        <end position="376"/>
    </location>
</feature>
<feature type="chain" id="PRO_5045296293" evidence="3">
    <location>
        <begin position="25"/>
        <end position="954"/>
    </location>
</feature>
<gene>
    <name evidence="5" type="ORF">QTN47_01585</name>
</gene>